<dbReference type="AlphaFoldDB" id="A0A5J5GGI0"/>
<accession>A0A5J5GGI0</accession>
<comment type="caution">
    <text evidence="1">The sequence shown here is derived from an EMBL/GenBank/DDBJ whole genome shotgun (WGS) entry which is preliminary data.</text>
</comment>
<keyword evidence="2" id="KW-1185">Reference proteome</keyword>
<protein>
    <submittedName>
        <fullName evidence="1">Uncharacterized protein</fullName>
    </submittedName>
</protein>
<evidence type="ECO:0000313" key="2">
    <source>
        <dbReference type="Proteomes" id="UP000367750"/>
    </source>
</evidence>
<dbReference type="RefSeq" id="WP_150456606.1">
    <property type="nucleotide sequence ID" value="NZ_VYKK01000004.1"/>
</dbReference>
<gene>
    <name evidence="1" type="ORF">F4V43_02185</name>
</gene>
<dbReference type="EMBL" id="VYKK01000004">
    <property type="protein sequence ID" value="KAA9007316.1"/>
    <property type="molecule type" value="Genomic_DNA"/>
</dbReference>
<evidence type="ECO:0000313" key="1">
    <source>
        <dbReference type="EMBL" id="KAA9007316.1"/>
    </source>
</evidence>
<organism evidence="1 2">
    <name type="scientific">Paenibacillus spiritus</name>
    <dbReference type="NCBI Taxonomy" id="2496557"/>
    <lineage>
        <taxon>Bacteria</taxon>
        <taxon>Bacillati</taxon>
        <taxon>Bacillota</taxon>
        <taxon>Bacilli</taxon>
        <taxon>Bacillales</taxon>
        <taxon>Paenibacillaceae</taxon>
        <taxon>Paenibacillus</taxon>
    </lineage>
</organism>
<proteinExistence type="predicted"/>
<name>A0A5J5GGI0_9BACL</name>
<sequence length="264" mass="30203">MILNKTIIEKAKSVAVRAGGYLTVDLFNRNRGDLPVWETLKKTYDINFSEFLKECEILDKEQYTIKKNRTNAISNLKLLALEHGEVSKVLYDKSGYSPSSDYISKHYGWEDMCKTANVKIVGGYITLDAALDDLKKSIKELGYVPTSKEYESLRLKPTVDALKKFNVTWTVAMRKAGFSPYGQSVSVKDKICIEHNCYRQFTPSFEGDKFCEECFKKYRAEVVRALKSFDYSALVEICKKFIYTNPSQSVFFNAIGSELNKLKI</sequence>
<dbReference type="Proteomes" id="UP000367750">
    <property type="component" value="Unassembled WGS sequence"/>
</dbReference>
<dbReference type="OrthoDB" id="2596976at2"/>
<reference evidence="1 2" key="1">
    <citation type="submission" date="2019-09" db="EMBL/GenBank/DDBJ databases">
        <title>Bacillus ochoae sp. nov., Paenibacillus whitsoniae sp. nov., Paenibacillus spiritus sp. nov. Isolated from the Mars Exploration Rover during spacecraft assembly.</title>
        <authorList>
            <person name="Seuylemezian A."/>
            <person name="Vaishampayan P."/>
        </authorList>
    </citation>
    <scope>NUCLEOTIDE SEQUENCE [LARGE SCALE GENOMIC DNA]</scope>
    <source>
        <strain evidence="1 2">MER_111</strain>
    </source>
</reference>